<evidence type="ECO:0000256" key="2">
    <source>
        <dbReference type="ARBA" id="ARBA00008105"/>
    </source>
</evidence>
<dbReference type="Proteomes" id="UP000074247">
    <property type="component" value="Unassembled WGS sequence"/>
</dbReference>
<feature type="compositionally biased region" description="Acidic residues" evidence="5">
    <location>
        <begin position="257"/>
        <end position="273"/>
    </location>
</feature>
<evidence type="ECO:0000256" key="1">
    <source>
        <dbReference type="ARBA" id="ARBA00004604"/>
    </source>
</evidence>
<feature type="region of interest" description="Disordered" evidence="5">
    <location>
        <begin position="159"/>
        <end position="293"/>
    </location>
</feature>
<feature type="region of interest" description="Disordered" evidence="5">
    <location>
        <begin position="107"/>
        <end position="127"/>
    </location>
</feature>
<organism evidence="6 7">
    <name type="scientific">Toxoplasma gondii ARI</name>
    <dbReference type="NCBI Taxonomy" id="1074872"/>
    <lineage>
        <taxon>Eukaryota</taxon>
        <taxon>Sar</taxon>
        <taxon>Alveolata</taxon>
        <taxon>Apicomplexa</taxon>
        <taxon>Conoidasida</taxon>
        <taxon>Coccidia</taxon>
        <taxon>Eucoccidiorida</taxon>
        <taxon>Eimeriorina</taxon>
        <taxon>Sarcocystidae</taxon>
        <taxon>Toxoplasma</taxon>
    </lineage>
</organism>
<reference evidence="6 7" key="1">
    <citation type="journal article" date="2016" name="Nat. Commun.">
        <title>Local admixture of amplified and diversified secreted pathogenesis determinants shapes mosaic Toxoplasma gondii genomes.</title>
        <authorList>
            <person name="Lorenzi H."/>
            <person name="Khan A."/>
            <person name="Behnke M.S."/>
            <person name="Namasivayam S."/>
            <person name="Swapna L.S."/>
            <person name="Hadjithomas M."/>
            <person name="Karamycheva S."/>
            <person name="Pinney D."/>
            <person name="Brunk B.P."/>
            <person name="Ajioka J.W."/>
            <person name="Ajzenberg D."/>
            <person name="Boothroyd J.C."/>
            <person name="Boyle J.P."/>
            <person name="Darde M.L."/>
            <person name="Diaz-Miranda M.A."/>
            <person name="Dubey J.P."/>
            <person name="Fritz H.M."/>
            <person name="Gennari S.M."/>
            <person name="Gregory B.D."/>
            <person name="Kim K."/>
            <person name="Saeij J.P."/>
            <person name="Su C."/>
            <person name="White M.W."/>
            <person name="Zhu X.Q."/>
            <person name="Howe D.K."/>
            <person name="Rosenthal B.M."/>
            <person name="Grigg M.E."/>
            <person name="Parkinson J."/>
            <person name="Liu L."/>
            <person name="Kissinger J.C."/>
            <person name="Roos D.S."/>
            <person name="Sibley L.D."/>
        </authorList>
    </citation>
    <scope>NUCLEOTIDE SEQUENCE [LARGE SCALE GENOMIC DNA]</scope>
    <source>
        <strain evidence="6 7">ARI</strain>
    </source>
</reference>
<dbReference type="AlphaFoldDB" id="A0A139Y6Y5"/>
<evidence type="ECO:0000313" key="7">
    <source>
        <dbReference type="Proteomes" id="UP000074247"/>
    </source>
</evidence>
<dbReference type="GO" id="GO:0032040">
    <property type="term" value="C:small-subunit processome"/>
    <property type="evidence" value="ECO:0007669"/>
    <property type="project" value="InterPro"/>
</dbReference>
<dbReference type="PANTHER" id="PTHR12838">
    <property type="entry name" value="U3 SMALL NUCLEOLAR RNA-ASSOCIATED PROTEIN 11"/>
    <property type="match status" value="1"/>
</dbReference>
<keyword evidence="3" id="KW-0698">rRNA processing</keyword>
<feature type="compositionally biased region" description="Basic and acidic residues" evidence="5">
    <location>
        <begin position="177"/>
        <end position="187"/>
    </location>
</feature>
<feature type="region of interest" description="Disordered" evidence="5">
    <location>
        <begin position="321"/>
        <end position="348"/>
    </location>
</feature>
<sequence>MSHSKNLIKRRMYRERLQDSRRRQKYPFLEKKQDWRVRSRRYKTQQRLIGHLAEKARTRNAEEFSFRMLKAKQVGGGVDKLRSKNAGQTFLLTPEQAAFAQSSAQILSRRGQAKIQERRKGRRKREAEACRLDQKLVDLKRQTLRKRIEKTLTHAAVLAGQADPRGGQSVSLEDSDSDARGRARAETESELEDQGGEEAESEGEEETESEGEQETESEGEQETESEEEGRCRWLSRQRGGQTKTDEEGDSSSASDGESSDADSADFGSSDEEPLQSRKADKKKAGANLAPRTWLESLEQDTLHARRLSKLAAKLQLKSDLAGKGRRKLVSAGHSGAPSVYKWATERKK</sequence>
<evidence type="ECO:0000256" key="5">
    <source>
        <dbReference type="SAM" id="MobiDB-lite"/>
    </source>
</evidence>
<dbReference type="GO" id="GO:0006364">
    <property type="term" value="P:rRNA processing"/>
    <property type="evidence" value="ECO:0007669"/>
    <property type="project" value="UniProtKB-KW"/>
</dbReference>
<protein>
    <submittedName>
        <fullName evidence="6">Utp11</fullName>
    </submittedName>
</protein>
<dbReference type="VEuPathDB" id="ToxoDB:TGARI_271390"/>
<evidence type="ECO:0000256" key="3">
    <source>
        <dbReference type="ARBA" id="ARBA00022552"/>
    </source>
</evidence>
<feature type="compositionally biased region" description="Acidic residues" evidence="5">
    <location>
        <begin position="188"/>
        <end position="227"/>
    </location>
</feature>
<accession>A0A139Y6Y5</accession>
<dbReference type="OrthoDB" id="29058at2759"/>
<keyword evidence="4" id="KW-0539">Nucleus</keyword>
<dbReference type="EMBL" id="AGQS02003724">
    <property type="protein sequence ID" value="KYF46950.1"/>
    <property type="molecule type" value="Genomic_DNA"/>
</dbReference>
<comment type="caution">
    <text evidence="6">The sequence shown here is derived from an EMBL/GenBank/DDBJ whole genome shotgun (WGS) entry which is preliminary data.</text>
</comment>
<comment type="similarity">
    <text evidence="2">Belongs to the UTP11 family.</text>
</comment>
<evidence type="ECO:0000313" key="6">
    <source>
        <dbReference type="EMBL" id="KYF46950.1"/>
    </source>
</evidence>
<name>A0A139Y6Y5_TOXGO</name>
<comment type="subcellular location">
    <subcellularLocation>
        <location evidence="1">Nucleus</location>
        <location evidence="1">Nucleolus</location>
    </subcellularLocation>
</comment>
<dbReference type="Pfam" id="PF03998">
    <property type="entry name" value="Utp11"/>
    <property type="match status" value="1"/>
</dbReference>
<dbReference type="InterPro" id="IPR007144">
    <property type="entry name" value="SSU_processome_Utp11"/>
</dbReference>
<proteinExistence type="inferred from homology"/>
<dbReference type="PANTHER" id="PTHR12838:SF0">
    <property type="entry name" value="U3 SMALL NUCLEOLAR RNA-ASSOCIATED PROTEIN 11-RELATED"/>
    <property type="match status" value="1"/>
</dbReference>
<evidence type="ECO:0000256" key="4">
    <source>
        <dbReference type="ARBA" id="ARBA00023242"/>
    </source>
</evidence>
<gene>
    <name evidence="6" type="ORF">TGARI_271390</name>
</gene>